<dbReference type="PROSITE" id="PS50294">
    <property type="entry name" value="WD_REPEATS_REGION"/>
    <property type="match status" value="4"/>
</dbReference>
<feature type="region of interest" description="Disordered" evidence="4">
    <location>
        <begin position="589"/>
        <end position="618"/>
    </location>
</feature>
<dbReference type="InParanoid" id="A0A0D0ANJ3"/>
<proteinExistence type="predicted"/>
<dbReference type="Gene3D" id="2.130.10.10">
    <property type="entry name" value="YVTN repeat-like/Quinoprotein amine dehydrogenase"/>
    <property type="match status" value="2"/>
</dbReference>
<feature type="repeat" description="WD" evidence="3">
    <location>
        <begin position="72"/>
        <end position="103"/>
    </location>
</feature>
<dbReference type="PROSITE" id="PS00678">
    <property type="entry name" value="WD_REPEATS_1"/>
    <property type="match status" value="1"/>
</dbReference>
<keyword evidence="1 3" id="KW-0853">WD repeat</keyword>
<dbReference type="AlphaFoldDB" id="A0A0D0ANJ3"/>
<evidence type="ECO:0000256" key="3">
    <source>
        <dbReference type="PROSITE-ProRule" id="PRU00221"/>
    </source>
</evidence>
<gene>
    <name evidence="5" type="ORF">CY34DRAFT_712108</name>
</gene>
<dbReference type="InterPro" id="IPR019775">
    <property type="entry name" value="WD40_repeat_CS"/>
</dbReference>
<keyword evidence="6" id="KW-1185">Reference proteome</keyword>
<reference evidence="5 6" key="1">
    <citation type="submission" date="2014-04" db="EMBL/GenBank/DDBJ databases">
        <authorList>
            <consortium name="DOE Joint Genome Institute"/>
            <person name="Kuo A."/>
            <person name="Ruytinx J."/>
            <person name="Rineau F."/>
            <person name="Colpaert J."/>
            <person name="Kohler A."/>
            <person name="Nagy L.G."/>
            <person name="Floudas D."/>
            <person name="Copeland A."/>
            <person name="Barry K.W."/>
            <person name="Cichocki N."/>
            <person name="Veneault-Fourrey C."/>
            <person name="LaButti K."/>
            <person name="Lindquist E.A."/>
            <person name="Lipzen A."/>
            <person name="Lundell T."/>
            <person name="Morin E."/>
            <person name="Murat C."/>
            <person name="Sun H."/>
            <person name="Tunlid A."/>
            <person name="Henrissat B."/>
            <person name="Grigoriev I.V."/>
            <person name="Hibbett D.S."/>
            <person name="Martin F."/>
            <person name="Nordberg H.P."/>
            <person name="Cantor M.N."/>
            <person name="Hua S.X."/>
        </authorList>
    </citation>
    <scope>NUCLEOTIDE SEQUENCE [LARGE SCALE GENOMIC DNA]</scope>
    <source>
        <strain evidence="5 6">UH-Slu-Lm8-n1</strain>
    </source>
</reference>
<dbReference type="EMBL" id="KN835213">
    <property type="protein sequence ID" value="KIK43401.1"/>
    <property type="molecule type" value="Genomic_DNA"/>
</dbReference>
<feature type="compositionally biased region" description="Low complexity" evidence="4">
    <location>
        <begin position="607"/>
        <end position="618"/>
    </location>
</feature>
<dbReference type="PROSITE" id="PS50082">
    <property type="entry name" value="WD_REPEATS_2"/>
    <property type="match status" value="6"/>
</dbReference>
<protein>
    <recommendedName>
        <fullName evidence="7">WD40 repeat-like protein</fullName>
    </recommendedName>
</protein>
<organism evidence="5 6">
    <name type="scientific">Suillus luteus UH-Slu-Lm8-n1</name>
    <dbReference type="NCBI Taxonomy" id="930992"/>
    <lineage>
        <taxon>Eukaryota</taxon>
        <taxon>Fungi</taxon>
        <taxon>Dikarya</taxon>
        <taxon>Basidiomycota</taxon>
        <taxon>Agaricomycotina</taxon>
        <taxon>Agaricomycetes</taxon>
        <taxon>Agaricomycetidae</taxon>
        <taxon>Boletales</taxon>
        <taxon>Suillineae</taxon>
        <taxon>Suillaceae</taxon>
        <taxon>Suillus</taxon>
    </lineage>
</organism>
<dbReference type="Proteomes" id="UP000054485">
    <property type="component" value="Unassembled WGS sequence"/>
</dbReference>
<feature type="repeat" description="WD" evidence="3">
    <location>
        <begin position="241"/>
        <end position="282"/>
    </location>
</feature>
<evidence type="ECO:0000313" key="5">
    <source>
        <dbReference type="EMBL" id="KIK43401.1"/>
    </source>
</evidence>
<dbReference type="SUPFAM" id="SSF50978">
    <property type="entry name" value="WD40 repeat-like"/>
    <property type="match status" value="1"/>
</dbReference>
<dbReference type="SMART" id="SM00320">
    <property type="entry name" value="WD40"/>
    <property type="match status" value="7"/>
</dbReference>
<sequence>MTAGSPAKSILEEASNAVQSKRPILKHKFEGHKVAIWGFVFLHDNIHIVSGSLDGSMRKWNCNTGLVVGEPWKGEGGKIHALVLSPDGKIIACGRGDGSVQRWTTDGEVIEGVWTGHSEWVRSLAWSPSGSHIASGSEDGTILIRRVDNGGVDVRPINTEQTGVWSLAYSPSGGRIASGGFNKSICIWDTKTGKLVVGPITDMGNCYVTSVVWSSDSAKLYSASDRFARVFDSTSGRLLHSFAHNDTLYSVALSPKNNVLACVGLQGIAQLWDIESHQSLGQPFRQEHHERLLCVSFSRDGKYVAYSGDDNKLTLWLVKDIASPHLEPALHDGQSTREETQSDSPPLSSCLDGDATGGDGFIAMAHDDPYNNFFQKSLPSPSPSPSPSFNLPPLFSARRLWNVVSRHRQLPDKSVPKEHSKRGFFSRRTRLKSPLEHMEHTIKPIEGEGDEKQRETVDVHDSANDMLSATKYKSNQQDDPPAIAKSPSSYDCIPSTPLDSKNDRKFWERLMQARGINSTSSSLHTSTRLANSPQRRIRRNPWHWSSSLFPAGSSIHPVDVAACRDEDRYGIAPESDAEAAAAMLRTNDDVADNSTRPGQPAVGARLSQGQSTQTQASTIGPGEIEVSCCGFVFSCRRRSNLHQP</sequence>
<feature type="repeat" description="WD" evidence="3">
    <location>
        <begin position="285"/>
        <end position="316"/>
    </location>
</feature>
<evidence type="ECO:0000256" key="4">
    <source>
        <dbReference type="SAM" id="MobiDB-lite"/>
    </source>
</evidence>
<dbReference type="InterPro" id="IPR001680">
    <property type="entry name" value="WD40_rpt"/>
</dbReference>
<feature type="compositionally biased region" description="Basic and acidic residues" evidence="4">
    <location>
        <begin position="328"/>
        <end position="340"/>
    </location>
</feature>
<dbReference type="PANTHER" id="PTHR19848:SF8">
    <property type="entry name" value="F-BOX AND WD REPEAT DOMAIN CONTAINING 7"/>
    <property type="match status" value="1"/>
</dbReference>
<feature type="region of interest" description="Disordered" evidence="4">
    <location>
        <begin position="472"/>
        <end position="497"/>
    </location>
</feature>
<dbReference type="OrthoDB" id="10251741at2759"/>
<evidence type="ECO:0000256" key="1">
    <source>
        <dbReference type="ARBA" id="ARBA00022574"/>
    </source>
</evidence>
<accession>A0A0D0ANJ3</accession>
<dbReference type="PANTHER" id="PTHR19848">
    <property type="entry name" value="WD40 REPEAT PROTEIN"/>
    <property type="match status" value="1"/>
</dbReference>
<dbReference type="InterPro" id="IPR015943">
    <property type="entry name" value="WD40/YVTN_repeat-like_dom_sf"/>
</dbReference>
<dbReference type="STRING" id="930992.A0A0D0ANJ3"/>
<evidence type="ECO:0000313" key="6">
    <source>
        <dbReference type="Proteomes" id="UP000054485"/>
    </source>
</evidence>
<evidence type="ECO:0000256" key="2">
    <source>
        <dbReference type="ARBA" id="ARBA00022737"/>
    </source>
</evidence>
<feature type="repeat" description="WD" evidence="3">
    <location>
        <begin position="29"/>
        <end position="70"/>
    </location>
</feature>
<keyword evidence="2" id="KW-0677">Repeat</keyword>
<dbReference type="InterPro" id="IPR036322">
    <property type="entry name" value="WD40_repeat_dom_sf"/>
</dbReference>
<evidence type="ECO:0008006" key="7">
    <source>
        <dbReference type="Google" id="ProtNLM"/>
    </source>
</evidence>
<dbReference type="CDD" id="cd00200">
    <property type="entry name" value="WD40"/>
    <property type="match status" value="1"/>
</dbReference>
<feature type="region of interest" description="Disordered" evidence="4">
    <location>
        <begin position="327"/>
        <end position="352"/>
    </location>
</feature>
<feature type="repeat" description="WD" evidence="3">
    <location>
        <begin position="114"/>
        <end position="144"/>
    </location>
</feature>
<dbReference type="HOGENOM" id="CLU_028490_0_0_1"/>
<reference evidence="6" key="2">
    <citation type="submission" date="2015-01" db="EMBL/GenBank/DDBJ databases">
        <title>Evolutionary Origins and Diversification of the Mycorrhizal Mutualists.</title>
        <authorList>
            <consortium name="DOE Joint Genome Institute"/>
            <consortium name="Mycorrhizal Genomics Consortium"/>
            <person name="Kohler A."/>
            <person name="Kuo A."/>
            <person name="Nagy L.G."/>
            <person name="Floudas D."/>
            <person name="Copeland A."/>
            <person name="Barry K.W."/>
            <person name="Cichocki N."/>
            <person name="Veneault-Fourrey C."/>
            <person name="LaButti K."/>
            <person name="Lindquist E.A."/>
            <person name="Lipzen A."/>
            <person name="Lundell T."/>
            <person name="Morin E."/>
            <person name="Murat C."/>
            <person name="Riley R."/>
            <person name="Ohm R."/>
            <person name="Sun H."/>
            <person name="Tunlid A."/>
            <person name="Henrissat B."/>
            <person name="Grigoriev I.V."/>
            <person name="Hibbett D.S."/>
            <person name="Martin F."/>
        </authorList>
    </citation>
    <scope>NUCLEOTIDE SEQUENCE [LARGE SCALE GENOMIC DNA]</scope>
    <source>
        <strain evidence="6">UH-Slu-Lm8-n1</strain>
    </source>
</reference>
<feature type="repeat" description="WD" evidence="3">
    <location>
        <begin position="157"/>
        <end position="198"/>
    </location>
</feature>
<name>A0A0D0ANJ3_9AGAM</name>
<dbReference type="Pfam" id="PF00400">
    <property type="entry name" value="WD40"/>
    <property type="match status" value="7"/>
</dbReference>